<gene>
    <name evidence="5" type="ORF">J512_2992</name>
</gene>
<reference evidence="5 6" key="1">
    <citation type="submission" date="2014-02" db="EMBL/GenBank/DDBJ databases">
        <title>Comparative genomics and transcriptomics to identify genetic mechanisms underlying the emergence of carbapenem resistant Acinetobacter baumannii (CRAb).</title>
        <authorList>
            <person name="Harris A.D."/>
            <person name="Johnson K.J."/>
            <person name="George J."/>
            <person name="Shefchek K."/>
            <person name="Daugherty S.C."/>
            <person name="Parankush S."/>
            <person name="Sadzewicz L."/>
            <person name="Tallon L."/>
            <person name="Sengamalay N."/>
            <person name="Hazen T.H."/>
            <person name="Rasko D.A."/>
        </authorList>
    </citation>
    <scope>NUCLEOTIDE SEQUENCE [LARGE SCALE GENOMIC DNA]</scope>
    <source>
        <strain evidence="5 6">1295743</strain>
    </source>
</reference>
<dbReference type="AlphaFoldDB" id="A0A009I244"/>
<evidence type="ECO:0000256" key="1">
    <source>
        <dbReference type="ARBA" id="ARBA00005523"/>
    </source>
</evidence>
<dbReference type="InterPro" id="IPR010980">
    <property type="entry name" value="Cyt_c/b562"/>
</dbReference>
<evidence type="ECO:0000256" key="2">
    <source>
        <dbReference type="ARBA" id="ARBA00022729"/>
    </source>
</evidence>
<dbReference type="InterPro" id="IPR009155">
    <property type="entry name" value="Cyt_b562"/>
</dbReference>
<accession>A0A009I244</accession>
<dbReference type="GO" id="GO:0009055">
    <property type="term" value="F:electron transfer activity"/>
    <property type="evidence" value="ECO:0007669"/>
    <property type="project" value="InterPro"/>
</dbReference>
<dbReference type="GO" id="GO:0020037">
    <property type="term" value="F:heme binding"/>
    <property type="evidence" value="ECO:0007669"/>
    <property type="project" value="InterPro"/>
</dbReference>
<keyword evidence="3" id="KW-0349">Heme</keyword>
<comment type="similarity">
    <text evidence="1">Belongs to the cytochrome b562 family.</text>
</comment>
<sequence length="130" mass="14335">MMSQKILASMLISCAALVSHSAFAADLEADMKTLAKSTKAFAEAKDIDNAKQQLVIMRQAALSSKLSLPHKLEGLPPENVQVKEYQAGLDQLVAEIDRVTVFVDKGQLDQAKTEAINLVNIRNENHKKFR</sequence>
<evidence type="ECO:0000256" key="4">
    <source>
        <dbReference type="SAM" id="SignalP"/>
    </source>
</evidence>
<dbReference type="SUPFAM" id="SSF47175">
    <property type="entry name" value="Cytochromes"/>
    <property type="match status" value="1"/>
</dbReference>
<comment type="caution">
    <text evidence="5">The sequence shown here is derived from an EMBL/GenBank/DDBJ whole genome shotgun (WGS) entry which is preliminary data.</text>
</comment>
<keyword evidence="3" id="KW-0479">Metal-binding</keyword>
<feature type="binding site" description="axial binding residue" evidence="3">
    <location>
        <position position="126"/>
    </location>
    <ligand>
        <name>heme b</name>
        <dbReference type="ChEBI" id="CHEBI:60344"/>
    </ligand>
    <ligandPart>
        <name>Fe</name>
        <dbReference type="ChEBI" id="CHEBI:18248"/>
    </ligandPart>
</feature>
<dbReference type="GO" id="GO:0005506">
    <property type="term" value="F:iron ion binding"/>
    <property type="evidence" value="ECO:0007669"/>
    <property type="project" value="InterPro"/>
</dbReference>
<keyword evidence="3" id="KW-0408">Iron</keyword>
<dbReference type="GeneID" id="92891936"/>
<dbReference type="RefSeq" id="WP_000987632.1">
    <property type="nucleotide sequence ID" value="NZ_JEWH01000045.1"/>
</dbReference>
<evidence type="ECO:0000313" key="6">
    <source>
        <dbReference type="Proteomes" id="UP000020595"/>
    </source>
</evidence>
<organism evidence="5 6">
    <name type="scientific">Acinetobacter baumannii (strain 1295743)</name>
    <dbReference type="NCBI Taxonomy" id="1310613"/>
    <lineage>
        <taxon>Bacteria</taxon>
        <taxon>Pseudomonadati</taxon>
        <taxon>Pseudomonadota</taxon>
        <taxon>Gammaproteobacteria</taxon>
        <taxon>Moraxellales</taxon>
        <taxon>Moraxellaceae</taxon>
        <taxon>Acinetobacter</taxon>
        <taxon>Acinetobacter calcoaceticus/baumannii complex</taxon>
    </lineage>
</organism>
<dbReference type="PATRIC" id="fig|1310613.3.peg.2877"/>
<protein>
    <submittedName>
        <fullName evidence="5">Cytochrome b562 family protein</fullName>
    </submittedName>
</protein>
<dbReference type="NCBIfam" id="NF011632">
    <property type="entry name" value="PRK15058.1"/>
    <property type="match status" value="1"/>
</dbReference>
<feature type="binding site" description="axial binding residue" evidence="3">
    <location>
        <position position="31"/>
    </location>
    <ligand>
        <name>heme b</name>
        <dbReference type="ChEBI" id="CHEBI:60344"/>
    </ligand>
    <ligandPart>
        <name>Fe</name>
        <dbReference type="ChEBI" id="CHEBI:18248"/>
    </ligandPart>
</feature>
<comment type="cofactor">
    <cofactor evidence="3">
        <name>heme b</name>
        <dbReference type="ChEBI" id="CHEBI:60344"/>
    </cofactor>
    <text evidence="3">Binds 1 heme b (iron(II)-protoporphyrin IX) group per molecule.</text>
</comment>
<evidence type="ECO:0000256" key="3">
    <source>
        <dbReference type="PIRSR" id="PIRSR000029-1"/>
    </source>
</evidence>
<dbReference type="PIRSF" id="PIRSF000029">
    <property type="entry name" value="Cytochrome_b562"/>
    <property type="match status" value="1"/>
</dbReference>
<name>A0A009I244_ACIB9</name>
<dbReference type="GO" id="GO:0022900">
    <property type="term" value="P:electron transport chain"/>
    <property type="evidence" value="ECO:0007669"/>
    <property type="project" value="InterPro"/>
</dbReference>
<dbReference type="EMBL" id="JEWH01000045">
    <property type="protein sequence ID" value="EXB04591.1"/>
    <property type="molecule type" value="Genomic_DNA"/>
</dbReference>
<dbReference type="GO" id="GO:0042597">
    <property type="term" value="C:periplasmic space"/>
    <property type="evidence" value="ECO:0007669"/>
    <property type="project" value="InterPro"/>
</dbReference>
<feature type="signal peptide" evidence="4">
    <location>
        <begin position="1"/>
        <end position="24"/>
    </location>
</feature>
<feature type="chain" id="PRO_5001446489" evidence="4">
    <location>
        <begin position="25"/>
        <end position="130"/>
    </location>
</feature>
<proteinExistence type="inferred from homology"/>
<evidence type="ECO:0000313" key="5">
    <source>
        <dbReference type="EMBL" id="EXB04591.1"/>
    </source>
</evidence>
<dbReference type="Gene3D" id="1.20.120.10">
    <property type="entry name" value="Cytochrome c/b562"/>
    <property type="match status" value="1"/>
</dbReference>
<keyword evidence="2 4" id="KW-0732">Signal</keyword>
<dbReference type="Pfam" id="PF07361">
    <property type="entry name" value="Cytochrom_B562"/>
    <property type="match status" value="1"/>
</dbReference>
<dbReference type="Proteomes" id="UP000020595">
    <property type="component" value="Unassembled WGS sequence"/>
</dbReference>